<dbReference type="Proteomes" id="UP000281549">
    <property type="component" value="Unassembled WGS sequence"/>
</dbReference>
<dbReference type="GO" id="GO:0031369">
    <property type="term" value="F:translation initiation factor binding"/>
    <property type="evidence" value="ECO:0007669"/>
    <property type="project" value="InterPro"/>
</dbReference>
<dbReference type="PIRSF" id="PIRSF036424">
    <property type="entry name" value="eIF3b"/>
    <property type="match status" value="1"/>
</dbReference>
<keyword evidence="1 5" id="KW-0963">Cytoplasm</keyword>
<organism evidence="7 9">
    <name type="scientific">Rozella allomycis (strain CSF55)</name>
    <dbReference type="NCBI Taxonomy" id="988480"/>
    <lineage>
        <taxon>Eukaryota</taxon>
        <taxon>Fungi</taxon>
        <taxon>Fungi incertae sedis</taxon>
        <taxon>Cryptomycota</taxon>
        <taxon>Cryptomycota incertae sedis</taxon>
        <taxon>Rozella</taxon>
    </lineage>
</organism>
<dbReference type="GO" id="GO:0033290">
    <property type="term" value="C:eukaryotic 48S preinitiation complex"/>
    <property type="evidence" value="ECO:0007669"/>
    <property type="project" value="UniProtKB-UniRule"/>
</dbReference>
<dbReference type="InterPro" id="IPR012677">
    <property type="entry name" value="Nucleotide-bd_a/b_plait_sf"/>
</dbReference>
<evidence type="ECO:0000256" key="3">
    <source>
        <dbReference type="ARBA" id="ARBA00022884"/>
    </source>
</evidence>
<evidence type="ECO:0000256" key="5">
    <source>
        <dbReference type="HAMAP-Rule" id="MF_03001"/>
    </source>
</evidence>
<dbReference type="InterPro" id="IPR015943">
    <property type="entry name" value="WD40/YVTN_repeat-like_dom_sf"/>
</dbReference>
<evidence type="ECO:0000313" key="8">
    <source>
        <dbReference type="EMBL" id="RKP19037.1"/>
    </source>
</evidence>
<dbReference type="InterPro" id="IPR013979">
    <property type="entry name" value="TIF_beta_prop-like"/>
</dbReference>
<dbReference type="Gene3D" id="3.30.70.330">
    <property type="match status" value="1"/>
</dbReference>
<dbReference type="AlphaFoldDB" id="A0A075ASH6"/>
<comment type="function">
    <text evidence="5">RNA-binding component of the eukaryotic translation initiation factor 3 (eIF-3) complex, which is involved in protein synthesis of a specialized repertoire of mRNAs and, together with other initiation factors, stimulates binding of mRNA and methionyl-tRNAi to the 40S ribosome. The eIF-3 complex specifically targets and initiates translation of a subset of mRNAs involved in cell proliferation.</text>
</comment>
<evidence type="ECO:0000256" key="2">
    <source>
        <dbReference type="ARBA" id="ARBA00022540"/>
    </source>
</evidence>
<keyword evidence="2 5" id="KW-0396">Initiation factor</keyword>
<keyword evidence="9" id="KW-1185">Reference proteome</keyword>
<evidence type="ECO:0000259" key="6">
    <source>
        <dbReference type="Pfam" id="PF08662"/>
    </source>
</evidence>
<dbReference type="GO" id="GO:0003723">
    <property type="term" value="F:RNA binding"/>
    <property type="evidence" value="ECO:0007669"/>
    <property type="project" value="UniProtKB-UniRule"/>
</dbReference>
<dbReference type="STRING" id="988480.A0A075ASH6"/>
<gene>
    <name evidence="5" type="primary">PRT1</name>
    <name evidence="7" type="ORF">O9G_001587</name>
    <name evidence="8" type="ORF">ROZALSC1DRAFT_29322</name>
</gene>
<proteinExistence type="inferred from homology"/>
<dbReference type="HOGENOM" id="CLU_011152_1_0_1"/>
<dbReference type="InterPro" id="IPR011400">
    <property type="entry name" value="EIF3B"/>
</dbReference>
<name>A0A075ASH6_ROZAC</name>
<dbReference type="PANTHER" id="PTHR14068:SF0">
    <property type="entry name" value="EUKARYOTIC TRANSLATION INITIATION FACTOR 3 SUBUNIT B"/>
    <property type="match status" value="1"/>
</dbReference>
<feature type="domain" description="Translation initiation factor beta propellor-like" evidence="6">
    <location>
        <begin position="338"/>
        <end position="530"/>
    </location>
</feature>
<dbReference type="EMBL" id="KE561068">
    <property type="protein sequence ID" value="EPZ33236.1"/>
    <property type="molecule type" value="Genomic_DNA"/>
</dbReference>
<dbReference type="OMA" id="LWGGPQF"/>
<dbReference type="GO" id="GO:0071541">
    <property type="term" value="C:eukaryotic translation initiation factor 3 complex, eIF3m"/>
    <property type="evidence" value="ECO:0007669"/>
    <property type="project" value="EnsemblFungi"/>
</dbReference>
<evidence type="ECO:0000313" key="7">
    <source>
        <dbReference type="EMBL" id="EPZ33236.1"/>
    </source>
</evidence>
<reference evidence="8" key="3">
    <citation type="submission" date="2018-08" db="EMBL/GenBank/DDBJ databases">
        <title>Leveraging single-cell genomics to expand the Fungal Tree of Life.</title>
        <authorList>
            <consortium name="DOE Joint Genome Institute"/>
            <person name="Ahrendt S.R."/>
            <person name="Quandt C.A."/>
            <person name="Ciobanu D."/>
            <person name="Clum A."/>
            <person name="Salamov A."/>
            <person name="Andreopoulos B."/>
            <person name="Cheng J.-F."/>
            <person name="Woyke T."/>
            <person name="Pelin A."/>
            <person name="Henrissat B."/>
            <person name="Reynolds N."/>
            <person name="Benny G.L."/>
            <person name="Smith M.E."/>
            <person name="James T.Y."/>
            <person name="Grigoriev I.V."/>
        </authorList>
    </citation>
    <scope>NUCLEOTIDE SEQUENCE</scope>
    <source>
        <strain evidence="8">CSF55</strain>
    </source>
</reference>
<dbReference type="Pfam" id="PF08662">
    <property type="entry name" value="eIF2A"/>
    <property type="match status" value="1"/>
</dbReference>
<comment type="subunit">
    <text evidence="5">Component of the eukaryotic translation initiation factor 3 (eIF-3) complex.</text>
</comment>
<dbReference type="GO" id="GO:0003743">
    <property type="term" value="F:translation initiation factor activity"/>
    <property type="evidence" value="ECO:0007669"/>
    <property type="project" value="UniProtKB-UniRule"/>
</dbReference>
<dbReference type="HAMAP" id="MF_03001">
    <property type="entry name" value="eIF3b"/>
    <property type="match status" value="1"/>
</dbReference>
<dbReference type="PANTHER" id="PTHR14068">
    <property type="entry name" value="EUKARYOTIC TRANSLATION INITIATION FACTOR 3 EIF3 -RELATED"/>
    <property type="match status" value="1"/>
</dbReference>
<dbReference type="SUPFAM" id="SSF82171">
    <property type="entry name" value="DPP6 N-terminal domain-like"/>
    <property type="match status" value="1"/>
</dbReference>
<comment type="similarity">
    <text evidence="5">Belongs to the eIF-3 subunit B family.</text>
</comment>
<dbReference type="OrthoDB" id="10250414at2759"/>
<dbReference type="GO" id="GO:0001732">
    <property type="term" value="P:formation of cytoplasmic translation initiation complex"/>
    <property type="evidence" value="ECO:0007669"/>
    <property type="project" value="UniProtKB-UniRule"/>
</dbReference>
<comment type="subcellular location">
    <subcellularLocation>
        <location evidence="5">Cytoplasm</location>
    </subcellularLocation>
</comment>
<keyword evidence="4 5" id="KW-0648">Protein biosynthesis</keyword>
<dbReference type="Gene3D" id="2.130.10.10">
    <property type="entry name" value="YVTN repeat-like/Quinoprotein amine dehydrogenase"/>
    <property type="match status" value="2"/>
</dbReference>
<protein>
    <recommendedName>
        <fullName evidence="5">Eukaryotic translation initiation factor 3 subunit B</fullName>
        <shortName evidence="5">eIF3b</shortName>
    </recommendedName>
    <alternativeName>
        <fullName evidence="5">Eukaryotic translation initiation factor 3 90 kDa subunit homolog</fullName>
        <shortName evidence="5">eIF3 p90</shortName>
    </alternativeName>
    <alternativeName>
        <fullName evidence="5">Translation initiation factor eIF3, p90 subunit homolog</fullName>
    </alternativeName>
</protein>
<dbReference type="GO" id="GO:0071540">
    <property type="term" value="C:eukaryotic translation initiation factor 3 complex, eIF3e"/>
    <property type="evidence" value="ECO:0007669"/>
    <property type="project" value="EnsemblFungi"/>
</dbReference>
<dbReference type="GO" id="GO:0016282">
    <property type="term" value="C:eukaryotic 43S preinitiation complex"/>
    <property type="evidence" value="ECO:0007669"/>
    <property type="project" value="UniProtKB-UniRule"/>
</dbReference>
<keyword evidence="3 5" id="KW-0694">RNA-binding</keyword>
<evidence type="ECO:0000256" key="4">
    <source>
        <dbReference type="ARBA" id="ARBA00022917"/>
    </source>
</evidence>
<evidence type="ECO:0000256" key="1">
    <source>
        <dbReference type="ARBA" id="ARBA00022490"/>
    </source>
</evidence>
<dbReference type="EMBL" id="ML005310">
    <property type="protein sequence ID" value="RKP19037.1"/>
    <property type="molecule type" value="Genomic_DNA"/>
</dbReference>
<sequence length="645" mass="75024">MENFDKTVEYPDLEEKYKVEQETGYDNYVVVIGLPIVEPAKKDKLFAYIKAKVSPVFAEAKDALMPFTDGKSHGALFVEFETAELANKFSKAADNFRFDKNHTLTANVMTEVDRIMNMEEEFKEPEMPEYEEKGNMKEWLLDELSREQFSFVSGNKLNVKWYIGDQAEIAFEQKNVDKYVWSPLGTYLAGRTQTHVVMCGGSGFKPVLTFHHPKVVSFEFSPMENYLITYSNSESEEYQTFVWDVRTGQKIRGFKGATSFKFSYNDEYVAKVHDKAVFVYKTETMELLEKKSIRMGEIADFEWSPVANIIAFWSRVEPNVPARIVLMKIPTREIIRSKNLFNVEKCSIYWQNKGEFVAFKVDKLQKKLTTFNLEIFKITEKDCPVEMIDLSSDISDLAWEPERSRFVTSTIVGRKTNLSLYELQNGSFKLIRTFERGLIHRVFWSPKGRFCIFAGHEDYDAITEFWDLNTDKSKIKMLISLACPSSGILWEASGRFIVSYCSSAKLKGSMGFKIYDFKGSLLYQEGVTEFSSFAWRPRPPTTLPEDQIKEIKKNLKTYSDKFEEEDRLRSDKAYREVVERRSRLKNEWFSWFNAAKKLWDESKSERIALFDGIDFDEAASNDSVLEDWNEVVIKETIEPYQPPNQ</sequence>
<accession>A0A075ASH6</accession>
<reference evidence="7 9" key="1">
    <citation type="journal article" date="2013" name="Curr. Biol.">
        <title>Shared signatures of parasitism and phylogenomics unite Cryptomycota and microsporidia.</title>
        <authorList>
            <person name="James T.Y."/>
            <person name="Pelin A."/>
            <person name="Bonen L."/>
            <person name="Ahrendt S."/>
            <person name="Sain D."/>
            <person name="Corradi N."/>
            <person name="Stajich J.E."/>
        </authorList>
    </citation>
    <scope>NUCLEOTIDE SEQUENCE [LARGE SCALE GENOMIC DNA]</scope>
    <source>
        <strain evidence="7">CSF55</strain>
        <strain evidence="7">CSF55</strain>
    </source>
</reference>
<evidence type="ECO:0000313" key="10">
    <source>
        <dbReference type="Proteomes" id="UP000281549"/>
    </source>
</evidence>
<reference evidence="10" key="2">
    <citation type="journal article" date="2018" name="Nat. Microbiol.">
        <title>Leveraging single-cell genomics to expand the fungal tree of life.</title>
        <authorList>
            <person name="Ahrendt S.R."/>
            <person name="Quandt C.A."/>
            <person name="Ciobanu D."/>
            <person name="Clum A."/>
            <person name="Salamov A."/>
            <person name="Andreopoulos B."/>
            <person name="Cheng J.F."/>
            <person name="Woyke T."/>
            <person name="Pelin A."/>
            <person name="Henrissat B."/>
            <person name="Reynolds N.K."/>
            <person name="Benny G.L."/>
            <person name="Smith M.E."/>
            <person name="James T.Y."/>
            <person name="Grigoriev I.V."/>
        </authorList>
    </citation>
    <scope>NUCLEOTIDE SEQUENCE [LARGE SCALE GENOMIC DNA]</scope>
    <source>
        <strain evidence="10">CSF55</strain>
    </source>
</reference>
<evidence type="ECO:0000313" key="9">
    <source>
        <dbReference type="Proteomes" id="UP000030755"/>
    </source>
</evidence>
<dbReference type="Proteomes" id="UP000030755">
    <property type="component" value="Unassembled WGS sequence"/>
</dbReference>
<dbReference type="GO" id="GO:0010494">
    <property type="term" value="C:cytoplasmic stress granule"/>
    <property type="evidence" value="ECO:0007669"/>
    <property type="project" value="EnsemblFungi"/>
</dbReference>